<dbReference type="Pfam" id="PF16537">
    <property type="entry name" value="T2SSB"/>
    <property type="match status" value="1"/>
</dbReference>
<comment type="caution">
    <text evidence="4">The sequence shown here is derived from an EMBL/GenBank/DDBJ whole genome shotgun (WGS) entry which is preliminary data.</text>
</comment>
<keyword evidence="5" id="KW-1185">Reference proteome</keyword>
<dbReference type="AlphaFoldDB" id="A0A5C4RWZ4"/>
<name>A0A5C4RWZ4_9GAMM</name>
<feature type="region of interest" description="Disordered" evidence="1">
    <location>
        <begin position="70"/>
        <end position="206"/>
    </location>
</feature>
<feature type="domain" description="Type II secretion system protein GspB C-terminal" evidence="3">
    <location>
        <begin position="213"/>
        <end position="268"/>
    </location>
</feature>
<dbReference type="Proteomes" id="UP000305760">
    <property type="component" value="Unassembled WGS sequence"/>
</dbReference>
<dbReference type="GO" id="GO:0015627">
    <property type="term" value="C:type II protein secretion system complex"/>
    <property type="evidence" value="ECO:0007669"/>
    <property type="project" value="InterPro"/>
</dbReference>
<reference evidence="4 5" key="1">
    <citation type="submission" date="2019-03" db="EMBL/GenBank/DDBJ databases">
        <title>Arenimonas daejeonensis sp. nov., isolated from compost.</title>
        <authorList>
            <person name="Jeon C.O."/>
        </authorList>
    </citation>
    <scope>NUCLEOTIDE SEQUENCE [LARGE SCALE GENOMIC DNA]</scope>
    <source>
        <strain evidence="4 5">R29</strain>
    </source>
</reference>
<gene>
    <name evidence="4" type="ORF">E1B00_08540</name>
</gene>
<feature type="compositionally biased region" description="Low complexity" evidence="1">
    <location>
        <begin position="124"/>
        <end position="160"/>
    </location>
</feature>
<evidence type="ECO:0000256" key="1">
    <source>
        <dbReference type="SAM" id="MobiDB-lite"/>
    </source>
</evidence>
<organism evidence="4 5">
    <name type="scientific">Arenimonas terrae</name>
    <dbReference type="NCBI Taxonomy" id="2546226"/>
    <lineage>
        <taxon>Bacteria</taxon>
        <taxon>Pseudomonadati</taxon>
        <taxon>Pseudomonadota</taxon>
        <taxon>Gammaproteobacteria</taxon>
        <taxon>Lysobacterales</taxon>
        <taxon>Lysobacteraceae</taxon>
        <taxon>Arenimonas</taxon>
    </lineage>
</organism>
<accession>A0A5C4RWZ4</accession>
<evidence type="ECO:0000313" key="4">
    <source>
        <dbReference type="EMBL" id="TNJ35776.1"/>
    </source>
</evidence>
<keyword evidence="2" id="KW-0472">Membrane</keyword>
<feature type="compositionally biased region" description="Low complexity" evidence="1">
    <location>
        <begin position="70"/>
        <end position="95"/>
    </location>
</feature>
<dbReference type="OrthoDB" id="5432325at2"/>
<feature type="transmembrane region" description="Helical" evidence="2">
    <location>
        <begin position="40"/>
        <end position="58"/>
    </location>
</feature>
<sequence>MSLILEALRKSEAERRRGQAPGLFVEQLPVPARRRSAKPVWVWGLVVVLVGVLLAWGWREFGALGATSAGSMAGAASNAPAASPSAPVTTAVATTNDPMPAELATGDGSDSPQAPSSVPPPSVVAPRDAAGPAADSRAADAMPGPAAQAPPSEAPVAAAPVTPPVPAERTAPVDDAPEVSAPPRVAAPAIADSSAEPPLPRLSELTGDERSQLPALKLSMHVFAEDPAQRFVILDGRRLREGDSPAVGVVLEAIRRDGLVISVNGRRLLLARP</sequence>
<evidence type="ECO:0000256" key="2">
    <source>
        <dbReference type="SAM" id="Phobius"/>
    </source>
</evidence>
<evidence type="ECO:0000313" key="5">
    <source>
        <dbReference type="Proteomes" id="UP000305760"/>
    </source>
</evidence>
<keyword evidence="2" id="KW-1133">Transmembrane helix</keyword>
<dbReference type="RefSeq" id="WP_139447566.1">
    <property type="nucleotide sequence ID" value="NZ_SMDR01000001.1"/>
</dbReference>
<dbReference type="EMBL" id="SMDR01000001">
    <property type="protein sequence ID" value="TNJ35776.1"/>
    <property type="molecule type" value="Genomic_DNA"/>
</dbReference>
<evidence type="ECO:0000259" key="3">
    <source>
        <dbReference type="Pfam" id="PF16537"/>
    </source>
</evidence>
<dbReference type="InterPro" id="IPR032389">
    <property type="entry name" value="GspB_C"/>
</dbReference>
<keyword evidence="2" id="KW-0812">Transmembrane</keyword>
<protein>
    <recommendedName>
        <fullName evidence="3">Type II secretion system protein GspB C-terminal domain-containing protein</fullName>
    </recommendedName>
</protein>
<proteinExistence type="predicted"/>